<reference evidence="1 2" key="1">
    <citation type="journal article" date="2011" name="Stand. Genomic Sci.">
        <title>Non-contiguous finished genome sequence and contextual data of the filamentous soil bacterium Ktedonobacter racemifer type strain (SOSP1-21).</title>
        <authorList>
            <person name="Chang Y.J."/>
            <person name="Land M."/>
            <person name="Hauser L."/>
            <person name="Chertkov O."/>
            <person name="Del Rio T.G."/>
            <person name="Nolan M."/>
            <person name="Copeland A."/>
            <person name="Tice H."/>
            <person name="Cheng J.F."/>
            <person name="Lucas S."/>
            <person name="Han C."/>
            <person name="Goodwin L."/>
            <person name="Pitluck S."/>
            <person name="Ivanova N."/>
            <person name="Ovchinikova G."/>
            <person name="Pati A."/>
            <person name="Chen A."/>
            <person name="Palaniappan K."/>
            <person name="Mavromatis K."/>
            <person name="Liolios K."/>
            <person name="Brettin T."/>
            <person name="Fiebig A."/>
            <person name="Rohde M."/>
            <person name="Abt B."/>
            <person name="Goker M."/>
            <person name="Detter J.C."/>
            <person name="Woyke T."/>
            <person name="Bristow J."/>
            <person name="Eisen J.A."/>
            <person name="Markowitz V."/>
            <person name="Hugenholtz P."/>
            <person name="Kyrpides N.C."/>
            <person name="Klenk H.P."/>
            <person name="Lapidus A."/>
        </authorList>
    </citation>
    <scope>NUCLEOTIDE SEQUENCE [LARGE SCALE GENOMIC DNA]</scope>
    <source>
        <strain evidence="2">DSM 44963</strain>
    </source>
</reference>
<dbReference type="InParanoid" id="D6TH58"/>
<dbReference type="OrthoDB" id="159067at2"/>
<accession>D6TH58</accession>
<dbReference type="Proteomes" id="UP000004508">
    <property type="component" value="Unassembled WGS sequence"/>
</dbReference>
<dbReference type="AlphaFoldDB" id="D6TH58"/>
<gene>
    <name evidence="1" type="ORF">Krac_12439</name>
</gene>
<keyword evidence="2" id="KW-1185">Reference proteome</keyword>
<evidence type="ECO:0000313" key="2">
    <source>
        <dbReference type="Proteomes" id="UP000004508"/>
    </source>
</evidence>
<organism evidence="1 2">
    <name type="scientific">Ktedonobacter racemifer DSM 44963</name>
    <dbReference type="NCBI Taxonomy" id="485913"/>
    <lineage>
        <taxon>Bacteria</taxon>
        <taxon>Bacillati</taxon>
        <taxon>Chloroflexota</taxon>
        <taxon>Ktedonobacteria</taxon>
        <taxon>Ktedonobacterales</taxon>
        <taxon>Ktedonobacteraceae</taxon>
        <taxon>Ktedonobacter</taxon>
    </lineage>
</organism>
<comment type="caution">
    <text evidence="1">The sequence shown here is derived from an EMBL/GenBank/DDBJ whole genome shotgun (WGS) entry which is preliminary data.</text>
</comment>
<dbReference type="EMBL" id="ADVG01000001">
    <property type="protein sequence ID" value="EFH90800.1"/>
    <property type="molecule type" value="Genomic_DNA"/>
</dbReference>
<protein>
    <submittedName>
        <fullName evidence="1">Uncharacterized protein</fullName>
    </submittedName>
</protein>
<dbReference type="STRING" id="485913.Krac_12439"/>
<dbReference type="RefSeq" id="WP_007908451.1">
    <property type="nucleotide sequence ID" value="NZ_ADVG01000001.1"/>
</dbReference>
<proteinExistence type="predicted"/>
<name>D6TH58_KTERA</name>
<sequence length="188" mass="21569">MLERRYSHYKQEDVWATLYQLQSALGVQVHDGTVHGNSVSLSRGGVVYQAVILARSSYWYANSLNCVERWQHQITCVVAGTHDSCLEVPVLAIDTMHWYEPKTIRLKGDTLQPFKLDAAGRAADRFEQWRKTQYGHNILLGALMCGRPDAFERLHTLPPSTQRRIHAKVKRLHLRRPGRPLAVLEDKK</sequence>
<evidence type="ECO:0000313" key="1">
    <source>
        <dbReference type="EMBL" id="EFH90800.1"/>
    </source>
</evidence>